<dbReference type="SUPFAM" id="SSF53335">
    <property type="entry name" value="S-adenosyl-L-methionine-dependent methyltransferases"/>
    <property type="match status" value="1"/>
</dbReference>
<accession>A0A8X6LZK1</accession>
<gene>
    <name evidence="1" type="primary">NCL1_11512</name>
    <name evidence="1" type="ORF">TNCT_598451</name>
</gene>
<dbReference type="AlphaFoldDB" id="A0A8X6LZK1"/>
<proteinExistence type="predicted"/>
<reference evidence="1" key="1">
    <citation type="submission" date="2020-07" db="EMBL/GenBank/DDBJ databases">
        <title>Multicomponent nature underlies the extraordinary mechanical properties of spider dragline silk.</title>
        <authorList>
            <person name="Kono N."/>
            <person name="Nakamura H."/>
            <person name="Mori M."/>
            <person name="Yoshida Y."/>
            <person name="Ohtoshi R."/>
            <person name="Malay A.D."/>
            <person name="Moran D.A.P."/>
            <person name="Tomita M."/>
            <person name="Numata K."/>
            <person name="Arakawa K."/>
        </authorList>
    </citation>
    <scope>NUCLEOTIDE SEQUENCE</scope>
</reference>
<evidence type="ECO:0000313" key="1">
    <source>
        <dbReference type="EMBL" id="GFR28661.1"/>
    </source>
</evidence>
<dbReference type="Pfam" id="PF13489">
    <property type="entry name" value="Methyltransf_23"/>
    <property type="match status" value="1"/>
</dbReference>
<protein>
    <submittedName>
        <fullName evidence="1">Jhamt</fullName>
    </submittedName>
</protein>
<comment type="caution">
    <text evidence="1">The sequence shown here is derived from an EMBL/GenBank/DDBJ whole genome shotgun (WGS) entry which is preliminary data.</text>
</comment>
<keyword evidence="2" id="KW-1185">Reference proteome</keyword>
<dbReference type="InterPro" id="IPR029063">
    <property type="entry name" value="SAM-dependent_MTases_sf"/>
</dbReference>
<name>A0A8X6LZK1_TRICU</name>
<sequence length="291" mass="33617">MHQVLHVKTHCKHFPSSQISEMAQAKVLNEQILEKAREFITRCKTELNWEDLSEDTVMDIGCGSDFLCSRALLEKFPRMGCLLAIDTVSFMTSEIMADEFFAEYFRNATLQLHLVDIMDSSGLEDYRNFIHKIVCRNMLHQVADKELAFKNMYDMLRPGGHAGIIFCLANDICTWQIIISSSKNWGQYKRESTPFFIPANQEDNYYKDMLEDLGFRVVRCERKDVQMQFSSDQSLLKILLPIAKTNLNIPADRMTQFKEESVSLFKILINYSGNGPLHYKASEILLLAIKQ</sequence>
<dbReference type="Gene3D" id="3.40.50.150">
    <property type="entry name" value="Vaccinia Virus protein VP39"/>
    <property type="match status" value="1"/>
</dbReference>
<evidence type="ECO:0000313" key="2">
    <source>
        <dbReference type="Proteomes" id="UP000887116"/>
    </source>
</evidence>
<dbReference type="OrthoDB" id="8300214at2759"/>
<organism evidence="1 2">
    <name type="scientific">Trichonephila clavata</name>
    <name type="common">Joro spider</name>
    <name type="synonym">Nephila clavata</name>
    <dbReference type="NCBI Taxonomy" id="2740835"/>
    <lineage>
        <taxon>Eukaryota</taxon>
        <taxon>Metazoa</taxon>
        <taxon>Ecdysozoa</taxon>
        <taxon>Arthropoda</taxon>
        <taxon>Chelicerata</taxon>
        <taxon>Arachnida</taxon>
        <taxon>Araneae</taxon>
        <taxon>Araneomorphae</taxon>
        <taxon>Entelegynae</taxon>
        <taxon>Araneoidea</taxon>
        <taxon>Nephilidae</taxon>
        <taxon>Trichonephila</taxon>
    </lineage>
</organism>
<dbReference type="Proteomes" id="UP000887116">
    <property type="component" value="Unassembled WGS sequence"/>
</dbReference>
<dbReference type="EMBL" id="BMAO01028982">
    <property type="protein sequence ID" value="GFR28661.1"/>
    <property type="molecule type" value="Genomic_DNA"/>
</dbReference>